<feature type="compositionally biased region" description="Polar residues" evidence="12">
    <location>
        <begin position="848"/>
        <end position="857"/>
    </location>
</feature>
<keyword evidence="6" id="KW-0863">Zinc-finger</keyword>
<dbReference type="InterPro" id="IPR051241">
    <property type="entry name" value="DZIP_RILPL"/>
</dbReference>
<feature type="compositionally biased region" description="Polar residues" evidence="12">
    <location>
        <begin position="797"/>
        <end position="807"/>
    </location>
</feature>
<dbReference type="InterPro" id="IPR058883">
    <property type="entry name" value="DZIP1_dom"/>
</dbReference>
<evidence type="ECO:0000256" key="4">
    <source>
        <dbReference type="ARBA" id="ARBA00022490"/>
    </source>
</evidence>
<evidence type="ECO:0000256" key="7">
    <source>
        <dbReference type="ARBA" id="ARBA00022833"/>
    </source>
</evidence>
<evidence type="ECO:0000313" key="14">
    <source>
        <dbReference type="EMBL" id="CAH0405964.1"/>
    </source>
</evidence>
<proteinExistence type="inferred from homology"/>
<comment type="subcellular location">
    <subcellularLocation>
        <location evidence="2">Cytoplasm</location>
        <location evidence="2">Cytoskeleton</location>
        <location evidence="2">Cilium basal body</location>
    </subcellularLocation>
    <subcellularLocation>
        <location evidence="1">Cytoplasm</location>
        <location evidence="1">Cytoskeleton</location>
        <location evidence="1">Microtubule organizing center</location>
        <location evidence="1">Centrosome</location>
        <location evidence="1">Centriole</location>
    </subcellularLocation>
</comment>
<dbReference type="PANTHER" id="PTHR21502:SF3">
    <property type="entry name" value="CILIUM ASSEMBLY PROTEIN DZIP1L"/>
    <property type="match status" value="1"/>
</dbReference>
<keyword evidence="10" id="KW-0966">Cell projection</keyword>
<evidence type="ECO:0000256" key="10">
    <source>
        <dbReference type="ARBA" id="ARBA00023273"/>
    </source>
</evidence>
<keyword evidence="4" id="KW-0963">Cytoplasm</keyword>
<reference evidence="14" key="1">
    <citation type="submission" date="2021-12" db="EMBL/GenBank/DDBJ databases">
        <authorList>
            <person name="King R."/>
        </authorList>
    </citation>
    <scope>NUCLEOTIDE SEQUENCE</scope>
</reference>
<feature type="coiled-coil region" evidence="11">
    <location>
        <begin position="313"/>
        <end position="436"/>
    </location>
</feature>
<feature type="compositionally biased region" description="Basic residues" evidence="12">
    <location>
        <begin position="774"/>
        <end position="783"/>
    </location>
</feature>
<gene>
    <name evidence="14" type="ORF">CHILSU_LOCUS9337</name>
</gene>
<accession>A0ABN8BA20</accession>
<feature type="compositionally biased region" description="Basic and acidic residues" evidence="12">
    <location>
        <begin position="533"/>
        <end position="551"/>
    </location>
</feature>
<dbReference type="InterPro" id="IPR013087">
    <property type="entry name" value="Znf_C2H2_type"/>
</dbReference>
<keyword evidence="9" id="KW-0206">Cytoskeleton</keyword>
<sequence>MACKTSFELHHNFPKIADEAGFTFNTHRPRIRIDWNKIRLIDVENLIRERKFVFIEQRLNDILDCILESEFDVRILDEGVLKMFRLAQLTVEYQQFCRHYLDRSVYVLREEINSLARELDATKKELNEKDEEIRKIKRKSKHTYRTTLPYGNDNIANMILKTLTNKSDIFHTSNPGASIQYNKCSYCDKVFMNQLYLQSHISRRHAQVMEVPQKDFDENTKNTAHSIENNKLREEVSELKDKLKEMEAIVKNFNNKQEITVPLNHNNNYSITQQTSLETDNKQRKDAEVSTSNEVNLIDRIEEWKKEEQDKYNKEINLLRNQIMETIQALKEKDIPISQSSNNELKIIEQLNITINKQGSEILALKQELINSRLKIEEEESERRKENEAQMLQLASRAESSTKQYELLLHKLNEVAQEARESRAQAEAERTRVEHLEKILQNNLMNRSTNEIRANDNKMPPVSVEKTKEIIKQKLPAKKSLGNPSPEASRQALEKLHQKAQALLNVQSSGSSSDISSVGKNLYSLKVGFNKHENLSQDHRSHDSKKEDKINRTIRKKDKISNHILMQSKNSQEDKTKEQKTKKRKISNSVPNATKLGKNGPVVPPRSPMKVLRAKITEEVNSRLISAGIDPLKSGLSKDSYKKQRMKLQQHVELKAKKNPSHEKIRHSILTYLDSNLPKKATTESQEYISPNKTSRSFSISSVLSNVKNKALSLVKSNDVNGKDKRKSINDEVAKRAMTLLNTPPDSIHSSPDSQKRHTTTQSEYNHKSELKRINHFTPKKIPKTMVTDMHNKEMNDSSPHSTITNDDQSDTDSKESDHKYYKAIVQENQISKSIENLIKSPARRPVSASSDYNTTGRKYGQNGDHLLRSQSVSSITNVKPDVAILHSSPTKENSDSRISSSEHIPGEEIPANDNNLNGIKQTKSVLKNASSTSSLNKKKVLFDMDAIQMKSLSASPSQSITEKSDGNEKYELGLINLDGDEWDISSIENEPLKEDTKLHISTKASPKIAELKKTIESQLARRNETPSTAIVGGIDIITGPVLRASSMGGSNTSLGSSILDDSESIPPVMNHNSFVKPKTITRKDDSEVDISEFSTEGLFNTKNDNNNF</sequence>
<keyword evidence="15" id="KW-1185">Reference proteome</keyword>
<evidence type="ECO:0000256" key="6">
    <source>
        <dbReference type="ARBA" id="ARBA00022771"/>
    </source>
</evidence>
<feature type="compositionally biased region" description="Polar residues" evidence="12">
    <location>
        <begin position="888"/>
        <end position="903"/>
    </location>
</feature>
<evidence type="ECO:0000256" key="12">
    <source>
        <dbReference type="SAM" id="MobiDB-lite"/>
    </source>
</evidence>
<dbReference type="PANTHER" id="PTHR21502">
    <property type="entry name" value="ZINC FINGER PROTEIN DZIP1"/>
    <property type="match status" value="1"/>
</dbReference>
<evidence type="ECO:0000256" key="11">
    <source>
        <dbReference type="SAM" id="Coils"/>
    </source>
</evidence>
<feature type="coiled-coil region" evidence="11">
    <location>
        <begin position="105"/>
        <end position="139"/>
    </location>
</feature>
<evidence type="ECO:0000256" key="2">
    <source>
        <dbReference type="ARBA" id="ARBA00004120"/>
    </source>
</evidence>
<keyword evidence="5" id="KW-0479">Metal-binding</keyword>
<keyword evidence="7" id="KW-0862">Zinc</keyword>
<feature type="domain" description="C2H2-type" evidence="13">
    <location>
        <begin position="184"/>
        <end position="205"/>
    </location>
</feature>
<evidence type="ECO:0000256" key="1">
    <source>
        <dbReference type="ARBA" id="ARBA00004114"/>
    </source>
</evidence>
<dbReference type="EMBL" id="OU963898">
    <property type="protein sequence ID" value="CAH0405964.1"/>
    <property type="molecule type" value="Genomic_DNA"/>
</dbReference>
<dbReference type="InterPro" id="IPR032714">
    <property type="entry name" value="DZIP1_N"/>
</dbReference>
<keyword evidence="8 11" id="KW-0175">Coiled coil</keyword>
<feature type="region of interest" description="Disordered" evidence="12">
    <location>
        <begin position="887"/>
        <end position="916"/>
    </location>
</feature>
<organism evidence="14 15">
    <name type="scientific">Chilo suppressalis</name>
    <name type="common">Asiatic rice borer moth</name>
    <dbReference type="NCBI Taxonomy" id="168631"/>
    <lineage>
        <taxon>Eukaryota</taxon>
        <taxon>Metazoa</taxon>
        <taxon>Ecdysozoa</taxon>
        <taxon>Arthropoda</taxon>
        <taxon>Hexapoda</taxon>
        <taxon>Insecta</taxon>
        <taxon>Pterygota</taxon>
        <taxon>Neoptera</taxon>
        <taxon>Endopterygota</taxon>
        <taxon>Lepidoptera</taxon>
        <taxon>Glossata</taxon>
        <taxon>Ditrysia</taxon>
        <taxon>Pyraloidea</taxon>
        <taxon>Crambidae</taxon>
        <taxon>Crambinae</taxon>
        <taxon>Chilo</taxon>
    </lineage>
</organism>
<dbReference type="Pfam" id="PF13815">
    <property type="entry name" value="Dzip-like_N"/>
    <property type="match status" value="1"/>
</dbReference>
<evidence type="ECO:0000256" key="8">
    <source>
        <dbReference type="ARBA" id="ARBA00023054"/>
    </source>
</evidence>
<comment type="similarity">
    <text evidence="3">Belongs to the DZIP C2H2-type zinc-finger protein family.</text>
</comment>
<feature type="region of interest" description="Disordered" evidence="12">
    <location>
        <begin position="842"/>
        <end position="865"/>
    </location>
</feature>
<dbReference type="Proteomes" id="UP001153292">
    <property type="component" value="Chromosome 5"/>
</dbReference>
<feature type="coiled-coil region" evidence="11">
    <location>
        <begin position="222"/>
        <end position="256"/>
    </location>
</feature>
<dbReference type="Pfam" id="PF25977">
    <property type="entry name" value="DZIP1"/>
    <property type="match status" value="1"/>
</dbReference>
<evidence type="ECO:0000313" key="15">
    <source>
        <dbReference type="Proteomes" id="UP001153292"/>
    </source>
</evidence>
<feature type="region of interest" description="Disordered" evidence="12">
    <location>
        <begin position="533"/>
        <end position="607"/>
    </location>
</feature>
<evidence type="ECO:0000259" key="13">
    <source>
        <dbReference type="PROSITE" id="PS00028"/>
    </source>
</evidence>
<evidence type="ECO:0000256" key="3">
    <source>
        <dbReference type="ARBA" id="ARBA00009131"/>
    </source>
</evidence>
<dbReference type="PROSITE" id="PS00028">
    <property type="entry name" value="ZINC_FINGER_C2H2_1"/>
    <property type="match status" value="1"/>
</dbReference>
<evidence type="ECO:0000256" key="5">
    <source>
        <dbReference type="ARBA" id="ARBA00022723"/>
    </source>
</evidence>
<feature type="compositionally biased region" description="Polar residues" evidence="12">
    <location>
        <begin position="740"/>
        <end position="753"/>
    </location>
</feature>
<feature type="region of interest" description="Disordered" evidence="12">
    <location>
        <begin position="739"/>
        <end position="817"/>
    </location>
</feature>
<name>A0ABN8BA20_CHISP</name>
<evidence type="ECO:0000256" key="9">
    <source>
        <dbReference type="ARBA" id="ARBA00023212"/>
    </source>
</evidence>
<protein>
    <recommendedName>
        <fullName evidence="13">C2H2-type domain-containing protein</fullName>
    </recommendedName>
</protein>